<comment type="caution">
    <text evidence="2">The sequence shown here is derived from an EMBL/GenBank/DDBJ whole genome shotgun (WGS) entry which is preliminary data.</text>
</comment>
<proteinExistence type="predicted"/>
<sequence>MASPQEQAQVVAWLIEFKSATQRADMSFSDNKEGGRNECVTVWQRQADDGGDCSNPQSSGSGDMEIKDGRSSRKGLLLTICQLRRTWFQEVKLHKE</sequence>
<dbReference type="EMBL" id="BGPR01053456">
    <property type="protein sequence ID" value="GBO30267.1"/>
    <property type="molecule type" value="Genomic_DNA"/>
</dbReference>
<evidence type="ECO:0000313" key="2">
    <source>
        <dbReference type="EMBL" id="GBO30267.1"/>
    </source>
</evidence>
<protein>
    <submittedName>
        <fullName evidence="2">Uncharacterized protein</fullName>
    </submittedName>
</protein>
<dbReference type="AlphaFoldDB" id="A0A4Y2W2T9"/>
<keyword evidence="3" id="KW-1185">Reference proteome</keyword>
<dbReference type="Proteomes" id="UP000499080">
    <property type="component" value="Unassembled WGS sequence"/>
</dbReference>
<reference evidence="2 3" key="1">
    <citation type="journal article" date="2019" name="Sci. Rep.">
        <title>Orb-weaving spider Araneus ventricosus genome elucidates the spidroin gene catalogue.</title>
        <authorList>
            <person name="Kono N."/>
            <person name="Nakamura H."/>
            <person name="Ohtoshi R."/>
            <person name="Moran D.A.P."/>
            <person name="Shinohara A."/>
            <person name="Yoshida Y."/>
            <person name="Fujiwara M."/>
            <person name="Mori M."/>
            <person name="Tomita M."/>
            <person name="Arakawa K."/>
        </authorList>
    </citation>
    <scope>NUCLEOTIDE SEQUENCE [LARGE SCALE GENOMIC DNA]</scope>
</reference>
<gene>
    <name evidence="2" type="ORF">AVEN_68354_1</name>
</gene>
<accession>A0A4Y2W2T9</accession>
<feature type="region of interest" description="Disordered" evidence="1">
    <location>
        <begin position="47"/>
        <end position="69"/>
    </location>
</feature>
<evidence type="ECO:0000313" key="3">
    <source>
        <dbReference type="Proteomes" id="UP000499080"/>
    </source>
</evidence>
<name>A0A4Y2W2T9_ARAVE</name>
<organism evidence="2 3">
    <name type="scientific">Araneus ventricosus</name>
    <name type="common">Orbweaver spider</name>
    <name type="synonym">Epeira ventricosa</name>
    <dbReference type="NCBI Taxonomy" id="182803"/>
    <lineage>
        <taxon>Eukaryota</taxon>
        <taxon>Metazoa</taxon>
        <taxon>Ecdysozoa</taxon>
        <taxon>Arthropoda</taxon>
        <taxon>Chelicerata</taxon>
        <taxon>Arachnida</taxon>
        <taxon>Araneae</taxon>
        <taxon>Araneomorphae</taxon>
        <taxon>Entelegynae</taxon>
        <taxon>Araneoidea</taxon>
        <taxon>Araneidae</taxon>
        <taxon>Araneus</taxon>
    </lineage>
</organism>
<evidence type="ECO:0000256" key="1">
    <source>
        <dbReference type="SAM" id="MobiDB-lite"/>
    </source>
</evidence>